<organism evidence="1 2">
    <name type="scientific">Litorivicinus lipolyticus</name>
    <dbReference type="NCBI Taxonomy" id="418701"/>
    <lineage>
        <taxon>Bacteria</taxon>
        <taxon>Pseudomonadati</taxon>
        <taxon>Pseudomonadota</taxon>
        <taxon>Gammaproteobacteria</taxon>
        <taxon>Oceanospirillales</taxon>
        <taxon>Litorivicinaceae</taxon>
        <taxon>Litorivicinus</taxon>
    </lineage>
</organism>
<proteinExistence type="predicted"/>
<dbReference type="Gene3D" id="3.40.50.1240">
    <property type="entry name" value="Phosphoglycerate mutase-like"/>
    <property type="match status" value="1"/>
</dbReference>
<sequence length="141" mass="15018">MIVLIRHGHAEPGGPDAQRALSDSGRAEVMATAGWLDGLNLDKPRWFSSPYLRAQQTARLLGGVPELVRQVTPDTASSDAEKALSARYAGDTIVCFHQPLLASLVFRWTGDAVAVPTGAGFCLSGDLLAPGWMTLQDTFAP</sequence>
<protein>
    <recommendedName>
        <fullName evidence="3">Phosphohistidine phosphatase SixA</fullName>
    </recommendedName>
</protein>
<evidence type="ECO:0008006" key="3">
    <source>
        <dbReference type="Google" id="ProtNLM"/>
    </source>
</evidence>
<dbReference type="SUPFAM" id="SSF53254">
    <property type="entry name" value="Phosphoglycerate mutase-like"/>
    <property type="match status" value="1"/>
</dbReference>
<dbReference type="InterPro" id="IPR029033">
    <property type="entry name" value="His_PPase_superfam"/>
</dbReference>
<dbReference type="InterPro" id="IPR013078">
    <property type="entry name" value="His_Pase_superF_clade-1"/>
</dbReference>
<dbReference type="AlphaFoldDB" id="A0A5Q2QA50"/>
<evidence type="ECO:0000313" key="2">
    <source>
        <dbReference type="Proteomes" id="UP000388235"/>
    </source>
</evidence>
<dbReference type="KEGG" id="llp:GH975_04445"/>
<accession>A0A5Q2QA50</accession>
<evidence type="ECO:0000313" key="1">
    <source>
        <dbReference type="EMBL" id="QGG79864.1"/>
    </source>
</evidence>
<dbReference type="EMBL" id="CP045871">
    <property type="protein sequence ID" value="QGG79864.1"/>
    <property type="molecule type" value="Genomic_DNA"/>
</dbReference>
<dbReference type="RefSeq" id="WP_153713368.1">
    <property type="nucleotide sequence ID" value="NZ_CP045871.1"/>
</dbReference>
<gene>
    <name evidence="1" type="ORF">GH975_04445</name>
</gene>
<dbReference type="Proteomes" id="UP000388235">
    <property type="component" value="Chromosome"/>
</dbReference>
<dbReference type="OrthoDB" id="280692at2"/>
<dbReference type="Pfam" id="PF00300">
    <property type="entry name" value="His_Phos_1"/>
    <property type="match status" value="1"/>
</dbReference>
<name>A0A5Q2QA50_9GAMM</name>
<keyword evidence="2" id="KW-1185">Reference proteome</keyword>
<dbReference type="SMART" id="SM00855">
    <property type="entry name" value="PGAM"/>
    <property type="match status" value="1"/>
</dbReference>
<dbReference type="CDD" id="cd07067">
    <property type="entry name" value="HP_PGM_like"/>
    <property type="match status" value="1"/>
</dbReference>
<reference evidence="1 2" key="1">
    <citation type="submission" date="2019-11" db="EMBL/GenBank/DDBJ databases">
        <authorList>
            <person name="Khan S.A."/>
            <person name="Jeon C.O."/>
            <person name="Chun B.H."/>
        </authorList>
    </citation>
    <scope>NUCLEOTIDE SEQUENCE [LARGE SCALE GENOMIC DNA]</scope>
    <source>
        <strain evidence="1 2">IMCC 1097</strain>
    </source>
</reference>